<reference evidence="2" key="1">
    <citation type="submission" date="2018-04" db="EMBL/GenBank/DDBJ databases">
        <authorList>
            <person name="Illikoud N."/>
        </authorList>
    </citation>
    <scope>NUCLEOTIDE SEQUENCE [LARGE SCALE GENOMIC DNA]</scope>
</reference>
<dbReference type="EMBL" id="OUNC01000045">
    <property type="protein sequence ID" value="SPP29478.1"/>
    <property type="molecule type" value="Genomic_DNA"/>
</dbReference>
<dbReference type="Proteomes" id="UP000270190">
    <property type="component" value="Unassembled WGS sequence"/>
</dbReference>
<name>A0A2X0QYY8_BROTH</name>
<dbReference type="AlphaFoldDB" id="A0A2X0QYY8"/>
<evidence type="ECO:0000313" key="2">
    <source>
        <dbReference type="Proteomes" id="UP000270190"/>
    </source>
</evidence>
<sequence length="44" mass="5173">MLTNDMMSVSVSQIYPHSNKEWLESKDISLRIEATRVYLTIMLK</sequence>
<gene>
    <name evidence="1" type="ORF">BTBSAS_50126</name>
</gene>
<proteinExistence type="predicted"/>
<organism evidence="1 2">
    <name type="scientific">Brochothrix thermosphacta</name>
    <name type="common">Microbacterium thermosphactum</name>
    <dbReference type="NCBI Taxonomy" id="2756"/>
    <lineage>
        <taxon>Bacteria</taxon>
        <taxon>Bacillati</taxon>
        <taxon>Bacillota</taxon>
        <taxon>Bacilli</taxon>
        <taxon>Bacillales</taxon>
        <taxon>Listeriaceae</taxon>
        <taxon>Brochothrix</taxon>
    </lineage>
</organism>
<evidence type="ECO:0000313" key="1">
    <source>
        <dbReference type="EMBL" id="SPP29478.1"/>
    </source>
</evidence>
<protein>
    <submittedName>
        <fullName evidence="1">Uncharacterized protein</fullName>
    </submittedName>
</protein>
<accession>A0A2X0QYY8</accession>